<evidence type="ECO:0000256" key="1">
    <source>
        <dbReference type="ARBA" id="ARBA00000385"/>
    </source>
</evidence>
<dbReference type="NCBIfam" id="NF003280">
    <property type="entry name" value="PRK04270.1"/>
    <property type="match status" value="1"/>
</dbReference>
<dbReference type="InterPro" id="IPR004802">
    <property type="entry name" value="tRNA_PsdUridine_synth_B_fam"/>
</dbReference>
<dbReference type="eggNOG" id="arCOG00987">
    <property type="taxonomic scope" value="Archaea"/>
</dbReference>
<organism evidence="10 11">
    <name type="scientific">Vulcanisaeta distributa (strain DSM 14429 / JCM 11212 / NBRC 100878 / IC-017)</name>
    <dbReference type="NCBI Taxonomy" id="572478"/>
    <lineage>
        <taxon>Archaea</taxon>
        <taxon>Thermoproteota</taxon>
        <taxon>Thermoprotei</taxon>
        <taxon>Thermoproteales</taxon>
        <taxon>Thermoproteaceae</taxon>
        <taxon>Vulcanisaeta</taxon>
    </lineage>
</organism>
<feature type="domain" description="Dyskerin-like" evidence="9">
    <location>
        <begin position="11"/>
        <end position="60"/>
    </location>
</feature>
<dbReference type="PANTHER" id="PTHR23127:SF0">
    <property type="entry name" value="H_ACA RIBONUCLEOPROTEIN COMPLEX SUBUNIT DKC1"/>
    <property type="match status" value="1"/>
</dbReference>
<evidence type="ECO:0000256" key="6">
    <source>
        <dbReference type="HAMAP-Rule" id="MF_01081"/>
    </source>
</evidence>
<reference evidence="11" key="2">
    <citation type="journal article" date="2010" name="Stand. Genomic Sci.">
        <title>Complete genome sequence of Vulcanisaeta distributa type strain (IC-017T).</title>
        <authorList>
            <person name="Mavromatis K."/>
            <person name="Sikorski J."/>
            <person name="Pabst E."/>
            <person name="Teshima H."/>
            <person name="Lapidus A."/>
            <person name="Lucas S."/>
            <person name="Nolan M."/>
            <person name="Glavina Del Rio T."/>
            <person name="Cheng J."/>
            <person name="Bruce D."/>
            <person name="Goodwin L."/>
            <person name="Pitluck S."/>
            <person name="Liolios K."/>
            <person name="Ivanova N."/>
            <person name="Mikhailova N."/>
            <person name="Pati A."/>
            <person name="Chen A."/>
            <person name="Palaniappan K."/>
            <person name="Land M."/>
            <person name="Hauser L."/>
            <person name="Chang Y."/>
            <person name="Jeffries C."/>
            <person name="Rohde M."/>
            <person name="Spring S."/>
            <person name="Goker M."/>
            <person name="Wirth R."/>
            <person name="Woyke T."/>
            <person name="Bristow J."/>
            <person name="Eisen J."/>
            <person name="Markowitz V."/>
            <person name="Hugenholtz P."/>
            <person name="Klenk H."/>
            <person name="Kyrpides N."/>
        </authorList>
    </citation>
    <scope>NUCLEOTIDE SEQUENCE [LARGE SCALE GENOMIC DNA]</scope>
    <source>
        <strain evidence="11">DSM 14429 / JCM 11212 / NBRC 100878 / IC-017</strain>
    </source>
</reference>
<dbReference type="SMART" id="SM01136">
    <property type="entry name" value="DKCLD"/>
    <property type="match status" value="1"/>
</dbReference>
<dbReference type="InterPro" id="IPR020103">
    <property type="entry name" value="PsdUridine_synth_cat_dom_sf"/>
</dbReference>
<dbReference type="FunFam" id="3.30.2350.10:FF:000001">
    <property type="entry name" value="H/ACA ribonucleoprotein complex subunit CBF5"/>
    <property type="match status" value="1"/>
</dbReference>
<dbReference type="NCBIfam" id="TIGR00451">
    <property type="entry name" value="unchar_dom_2"/>
    <property type="match status" value="1"/>
</dbReference>
<evidence type="ECO:0000256" key="5">
    <source>
        <dbReference type="ARBA" id="ARBA00060775"/>
    </source>
</evidence>
<dbReference type="AlphaFoldDB" id="E1QNH7"/>
<keyword evidence="11" id="KW-1185">Reference proteome</keyword>
<dbReference type="GO" id="GO:0031120">
    <property type="term" value="P:snRNA pseudouridine synthesis"/>
    <property type="evidence" value="ECO:0007669"/>
    <property type="project" value="TreeGrafter"/>
</dbReference>
<dbReference type="KEGG" id="vdi:Vdis_1893"/>
<dbReference type="CDD" id="cd02572">
    <property type="entry name" value="PseudoU_synth_hDyskerin"/>
    <property type="match status" value="1"/>
</dbReference>
<name>E1QNH7_VULDI</name>
<evidence type="ECO:0000259" key="8">
    <source>
        <dbReference type="SMART" id="SM00359"/>
    </source>
</evidence>
<evidence type="ECO:0000259" key="9">
    <source>
        <dbReference type="SMART" id="SM01136"/>
    </source>
</evidence>
<feature type="compositionally biased region" description="Basic and acidic residues" evidence="7">
    <location>
        <begin position="336"/>
        <end position="351"/>
    </location>
</feature>
<dbReference type="SUPFAM" id="SSF88697">
    <property type="entry name" value="PUA domain-like"/>
    <property type="match status" value="1"/>
</dbReference>
<sequence length="351" mass="39578">MINVSLPNYCNEPEILVKIPNEQTNPEWGIPPEKRPMDLYLKYGFVIIDKPRGPTSHEVAAWVKKMLNLDRAGHSGTLDPRVSGVLPIALGESTKAMPAINTLDKEYIMVMKLHGDVDDEKLRAVLREFTGAIYQRPPLRSAVKRQLRVKHVYELELLERDGKYVLIRMNVESGTYARKLAYDIGEVLGIGANMRELRRTRVGCFTEKEAVTLQDLKDAYTLYKDYGVEDLLRTYVKPVEYMVRHLPKVWIRDSAVDAICHGAALAVPGIVKLTNNIGKGSLVAIMTLKNELVALGYAEMTSDEIMKAQRGIAVKTTRVVMKKGTYPPMWKRRKAEGKAEEKPQESPEGKS</sequence>
<evidence type="ECO:0000313" key="11">
    <source>
        <dbReference type="Proteomes" id="UP000006681"/>
    </source>
</evidence>
<dbReference type="InterPro" id="IPR004521">
    <property type="entry name" value="Uncharacterised_CHP00451"/>
</dbReference>
<dbReference type="GO" id="GO:0160148">
    <property type="term" value="F:tRNA pseudouridine(55) synthase activity"/>
    <property type="evidence" value="ECO:0007669"/>
    <property type="project" value="UniProtKB-EC"/>
</dbReference>
<dbReference type="GO" id="GO:0003723">
    <property type="term" value="F:RNA binding"/>
    <property type="evidence" value="ECO:0007669"/>
    <property type="project" value="InterPro"/>
</dbReference>
<feature type="active site" description="Nucleophile" evidence="6">
    <location>
        <position position="79"/>
    </location>
</feature>
<protein>
    <recommendedName>
        <fullName evidence="6">Probable tRNA pseudouridine synthase B</fullName>
        <ecNumber evidence="6">5.4.99.25</ecNumber>
    </recommendedName>
    <alternativeName>
        <fullName evidence="6">tRNA pseudouridine(55) synthase</fullName>
        <shortName evidence="6">Psi55 synthase</shortName>
    </alternativeName>
    <alternativeName>
        <fullName evidence="6">tRNA pseudouridylate synthase</fullName>
    </alternativeName>
    <alternativeName>
        <fullName evidence="6">tRNA-uridine isomerase</fullName>
    </alternativeName>
</protein>
<dbReference type="HOGENOM" id="CLU_032087_3_0_2"/>
<dbReference type="InterPro" id="IPR002501">
    <property type="entry name" value="PsdUridine_synth_N"/>
</dbReference>
<gene>
    <name evidence="6" type="primary">truB</name>
    <name evidence="10" type="ordered locus">Vdis_1893</name>
</gene>
<dbReference type="InterPro" id="IPR026326">
    <property type="entry name" value="TruB_arch"/>
</dbReference>
<comment type="similarity">
    <text evidence="5 6">Belongs to the pseudouridine synthase TruB family. Type 2 subfamily.</text>
</comment>
<dbReference type="HAMAP" id="MF_01081">
    <property type="entry name" value="TruB_arch"/>
    <property type="match status" value="1"/>
</dbReference>
<dbReference type="GeneID" id="9752840"/>
<evidence type="ECO:0000256" key="2">
    <source>
        <dbReference type="ARBA" id="ARBA00022694"/>
    </source>
</evidence>
<evidence type="ECO:0000256" key="7">
    <source>
        <dbReference type="SAM" id="MobiDB-lite"/>
    </source>
</evidence>
<dbReference type="STRING" id="572478.Vdis_1893"/>
<dbReference type="InterPro" id="IPR036974">
    <property type="entry name" value="PUA_sf"/>
</dbReference>
<feature type="domain" description="PUA" evidence="8">
    <location>
        <begin position="247"/>
        <end position="321"/>
    </location>
</feature>
<dbReference type="Pfam" id="PF01472">
    <property type="entry name" value="PUA"/>
    <property type="match status" value="1"/>
</dbReference>
<dbReference type="InterPro" id="IPR015947">
    <property type="entry name" value="PUA-like_sf"/>
</dbReference>
<dbReference type="NCBIfam" id="TIGR00425">
    <property type="entry name" value="CBF5"/>
    <property type="match status" value="1"/>
</dbReference>
<dbReference type="GO" id="GO:0031118">
    <property type="term" value="P:rRNA pseudouridine synthesis"/>
    <property type="evidence" value="ECO:0007669"/>
    <property type="project" value="TreeGrafter"/>
</dbReference>
<accession>E1QNH7</accession>
<keyword evidence="3 6" id="KW-0413">Isomerase</keyword>
<dbReference type="Pfam" id="PF16198">
    <property type="entry name" value="TruB_C_2"/>
    <property type="match status" value="1"/>
</dbReference>
<dbReference type="Pfam" id="PF01509">
    <property type="entry name" value="TruB_N"/>
    <property type="match status" value="1"/>
</dbReference>
<keyword evidence="2 6" id="KW-0819">tRNA processing</keyword>
<dbReference type="CDD" id="cd21148">
    <property type="entry name" value="PUA_Cbf5"/>
    <property type="match status" value="1"/>
</dbReference>
<dbReference type="RefSeq" id="WP_013336990.1">
    <property type="nucleotide sequence ID" value="NC_014537.1"/>
</dbReference>
<feature type="region of interest" description="Disordered" evidence="7">
    <location>
        <begin position="328"/>
        <end position="351"/>
    </location>
</feature>
<dbReference type="Gene3D" id="3.30.2350.10">
    <property type="entry name" value="Pseudouridine synthase"/>
    <property type="match status" value="1"/>
</dbReference>
<dbReference type="GO" id="GO:0000495">
    <property type="term" value="P:box H/ACA sno(s)RNA 3'-end processing"/>
    <property type="evidence" value="ECO:0007669"/>
    <property type="project" value="TreeGrafter"/>
</dbReference>
<evidence type="ECO:0000313" key="10">
    <source>
        <dbReference type="EMBL" id="ADN51265.1"/>
    </source>
</evidence>
<evidence type="ECO:0000256" key="3">
    <source>
        <dbReference type="ARBA" id="ARBA00023235"/>
    </source>
</evidence>
<dbReference type="InterPro" id="IPR032819">
    <property type="entry name" value="TruB_C"/>
</dbReference>
<reference evidence="10 11" key="1">
    <citation type="journal article" date="2010" name="Stand. Genomic Sci.">
        <title>Complete genome sequence of Vulcanisaeta distributa type strain (IC-017).</title>
        <authorList>
            <person name="Mavromatis K."/>
            <person name="Sikorski J."/>
            <person name="Pabst E."/>
            <person name="Teshima H."/>
            <person name="Lapidus A."/>
            <person name="Lucas S."/>
            <person name="Nolan M."/>
            <person name="Glavina Del Rio T."/>
            <person name="Cheng J.F."/>
            <person name="Bruce D."/>
            <person name="Goodwin L."/>
            <person name="Pitluck S."/>
            <person name="Liolios K."/>
            <person name="Ivanova N."/>
            <person name="Mikhailova N."/>
            <person name="Pati A."/>
            <person name="Chen A."/>
            <person name="Palaniappan K."/>
            <person name="Land M."/>
            <person name="Hauser L."/>
            <person name="Chang Y.J."/>
            <person name="Jeffries C.D."/>
            <person name="Rohde M."/>
            <person name="Spring S."/>
            <person name="Goker M."/>
            <person name="Wirth R."/>
            <person name="Woyke T."/>
            <person name="Bristow J."/>
            <person name="Eisen J.A."/>
            <person name="Markowitz V."/>
            <person name="Hugenholtz P."/>
            <person name="Klenk H.P."/>
            <person name="Kyrpides N.C."/>
        </authorList>
    </citation>
    <scope>NUCLEOTIDE SEQUENCE [LARGE SCALE GENOMIC DNA]</scope>
    <source>
        <strain evidence="11">DSM 14429 / JCM 11212 / NBRC 100878 / IC-017</strain>
    </source>
</reference>
<comment type="function">
    <text evidence="4 6">Could be responsible for synthesis of pseudouridine from uracil-55 in the psi GC loop of transfer RNAs.</text>
</comment>
<comment type="catalytic activity">
    <reaction evidence="1 6">
        <text>uridine(55) in tRNA = pseudouridine(55) in tRNA</text>
        <dbReference type="Rhea" id="RHEA:42532"/>
        <dbReference type="Rhea" id="RHEA-COMP:10101"/>
        <dbReference type="Rhea" id="RHEA-COMP:10102"/>
        <dbReference type="ChEBI" id="CHEBI:65314"/>
        <dbReference type="ChEBI" id="CHEBI:65315"/>
        <dbReference type="EC" id="5.4.99.25"/>
    </reaction>
</comment>
<dbReference type="EMBL" id="CP002100">
    <property type="protein sequence ID" value="ADN51265.1"/>
    <property type="molecule type" value="Genomic_DNA"/>
</dbReference>
<dbReference type="PROSITE" id="PS50890">
    <property type="entry name" value="PUA"/>
    <property type="match status" value="1"/>
</dbReference>
<dbReference type="InterPro" id="IPR002478">
    <property type="entry name" value="PUA"/>
</dbReference>
<dbReference type="Gene3D" id="2.30.130.10">
    <property type="entry name" value="PUA domain"/>
    <property type="match status" value="1"/>
</dbReference>
<dbReference type="Pfam" id="PF08068">
    <property type="entry name" value="DKCLD"/>
    <property type="match status" value="1"/>
</dbReference>
<dbReference type="SMART" id="SM00359">
    <property type="entry name" value="PUA"/>
    <property type="match status" value="1"/>
</dbReference>
<dbReference type="OrthoDB" id="35866at2157"/>
<dbReference type="GO" id="GO:0031119">
    <property type="term" value="P:tRNA pseudouridine synthesis"/>
    <property type="evidence" value="ECO:0007669"/>
    <property type="project" value="UniProtKB-UniRule"/>
</dbReference>
<evidence type="ECO:0000256" key="4">
    <source>
        <dbReference type="ARBA" id="ARBA00060072"/>
    </source>
</evidence>
<dbReference type="InterPro" id="IPR012960">
    <property type="entry name" value="Dyskerin-like"/>
</dbReference>
<dbReference type="SUPFAM" id="SSF55120">
    <property type="entry name" value="Pseudouridine synthase"/>
    <property type="match status" value="1"/>
</dbReference>
<proteinExistence type="inferred from homology"/>
<dbReference type="GO" id="GO:1990481">
    <property type="term" value="P:mRNA pseudouridine synthesis"/>
    <property type="evidence" value="ECO:0007669"/>
    <property type="project" value="TreeGrafter"/>
</dbReference>
<dbReference type="EC" id="5.4.99.25" evidence="6"/>
<dbReference type="PANTHER" id="PTHR23127">
    <property type="entry name" value="CENTROMERE/MICROTUBULE BINDING PROTEIN CBF5"/>
    <property type="match status" value="1"/>
</dbReference>
<dbReference type="Proteomes" id="UP000006681">
    <property type="component" value="Chromosome"/>
</dbReference>